<gene>
    <name evidence="2" type="ORF">DET45_104167</name>
</gene>
<reference evidence="2 3" key="1">
    <citation type="submission" date="2018-05" db="EMBL/GenBank/DDBJ databases">
        <title>Freshwater and sediment microbial communities from various areas in North America, analyzing microbe dynamics in response to fracking.</title>
        <authorList>
            <person name="Lamendella R."/>
        </authorList>
    </citation>
    <scope>NUCLEOTIDE SEQUENCE [LARGE SCALE GENOMIC DNA]</scope>
    <source>
        <strain evidence="2 3">125B1</strain>
    </source>
</reference>
<evidence type="ECO:0008006" key="4">
    <source>
        <dbReference type="Google" id="ProtNLM"/>
    </source>
</evidence>
<sequence length="416" mass="49087">MNNIILTGTGLLPITAKRKKIDEIVNKHWWEPWQNNLDSKDIKDKRRFFNRVTMDIFRPMSHKRWYLNFEKSSLKQLKLIDEDGHQLAQIIGLELLEIGNTLVLYYTVKTSWLSESQAYDTHRKLFSFFPKTSSARLPIWSFGETSQPLVSWLENFLDMKLEHGEDYVEDWMGHELPYCLHLESSGDTSEKLLINFAAGANPSRANYEISEQEYSQLQQQIFSVWSDWNCLQNNHRLIFSSTADAHALQANLFTHKYYIDLYVLALFQRIQYAYFQEQFSRADKGTFQLLFREIKQFRKQYQLAHVSTYPLAQRLYDYFSHRLSLRKLDEQVFREIDFHNSEEQREQTDKYNTMLFSVSVVAAVVLPLNSLSALFAIAPEQRDSTFWLTSGLSGIGILLVMLTPVWWRKRKLAKQK</sequence>
<dbReference type="RefSeq" id="WP_110075598.1">
    <property type="nucleotide sequence ID" value="NZ_QGTT01000004.1"/>
</dbReference>
<comment type="caution">
    <text evidence="2">The sequence shown here is derived from an EMBL/GenBank/DDBJ whole genome shotgun (WGS) entry which is preliminary data.</text>
</comment>
<organism evidence="2 3">
    <name type="scientific">Pseudidiomarina maritima</name>
    <dbReference type="NCBI Taxonomy" id="519453"/>
    <lineage>
        <taxon>Bacteria</taxon>
        <taxon>Pseudomonadati</taxon>
        <taxon>Pseudomonadota</taxon>
        <taxon>Gammaproteobacteria</taxon>
        <taxon>Alteromonadales</taxon>
        <taxon>Idiomarinaceae</taxon>
        <taxon>Pseudidiomarina</taxon>
    </lineage>
</organism>
<accession>A0A317QAS0</accession>
<dbReference type="Proteomes" id="UP000246964">
    <property type="component" value="Unassembled WGS sequence"/>
</dbReference>
<name>A0A317QAS0_9GAMM</name>
<dbReference type="EMBL" id="QGTT01000004">
    <property type="protein sequence ID" value="PWW14228.1"/>
    <property type="molecule type" value="Genomic_DNA"/>
</dbReference>
<proteinExistence type="predicted"/>
<evidence type="ECO:0000313" key="2">
    <source>
        <dbReference type="EMBL" id="PWW14228.1"/>
    </source>
</evidence>
<evidence type="ECO:0000313" key="3">
    <source>
        <dbReference type="Proteomes" id="UP000246964"/>
    </source>
</evidence>
<evidence type="ECO:0000256" key="1">
    <source>
        <dbReference type="SAM" id="Phobius"/>
    </source>
</evidence>
<dbReference type="AlphaFoldDB" id="A0A317QAS0"/>
<keyword evidence="3" id="KW-1185">Reference proteome</keyword>
<feature type="transmembrane region" description="Helical" evidence="1">
    <location>
        <begin position="354"/>
        <end position="378"/>
    </location>
</feature>
<keyword evidence="1" id="KW-0812">Transmembrane</keyword>
<feature type="transmembrane region" description="Helical" evidence="1">
    <location>
        <begin position="384"/>
        <end position="407"/>
    </location>
</feature>
<keyword evidence="1" id="KW-0472">Membrane</keyword>
<keyword evidence="1" id="KW-1133">Transmembrane helix</keyword>
<protein>
    <recommendedName>
        <fullName evidence="4">CorA-like Mg2+ transporter protein</fullName>
    </recommendedName>
</protein>
<dbReference type="OrthoDB" id="5918829at2"/>